<accession>A0ABR4LY53</accession>
<protein>
    <submittedName>
        <fullName evidence="2">Uncharacterized protein</fullName>
    </submittedName>
</protein>
<dbReference type="EMBL" id="JBFXLQ010000009">
    <property type="protein sequence ID" value="KAL2869482.1"/>
    <property type="molecule type" value="Genomic_DNA"/>
</dbReference>
<comment type="caution">
    <text evidence="2">The sequence shown here is derived from an EMBL/GenBank/DDBJ whole genome shotgun (WGS) entry which is preliminary data.</text>
</comment>
<dbReference type="Proteomes" id="UP001610432">
    <property type="component" value="Unassembled WGS sequence"/>
</dbReference>
<gene>
    <name evidence="2" type="ORF">BJX67DRAFT_332255</name>
</gene>
<feature type="region of interest" description="Disordered" evidence="1">
    <location>
        <begin position="102"/>
        <end position="137"/>
    </location>
</feature>
<proteinExistence type="predicted"/>
<evidence type="ECO:0000313" key="2">
    <source>
        <dbReference type="EMBL" id="KAL2869482.1"/>
    </source>
</evidence>
<reference evidence="2 3" key="1">
    <citation type="submission" date="2024-07" db="EMBL/GenBank/DDBJ databases">
        <title>Section-level genome sequencing and comparative genomics of Aspergillus sections Usti and Cavernicolus.</title>
        <authorList>
            <consortium name="Lawrence Berkeley National Laboratory"/>
            <person name="Nybo J.L."/>
            <person name="Vesth T.C."/>
            <person name="Theobald S."/>
            <person name="Frisvad J.C."/>
            <person name="Larsen T.O."/>
            <person name="Kjaerboelling I."/>
            <person name="Rothschild-Mancinelli K."/>
            <person name="Lyhne E.K."/>
            <person name="Kogle M.E."/>
            <person name="Barry K."/>
            <person name="Clum A."/>
            <person name="Na H."/>
            <person name="Ledsgaard L."/>
            <person name="Lin J."/>
            <person name="Lipzen A."/>
            <person name="Kuo A."/>
            <person name="Riley R."/>
            <person name="Mondo S."/>
            <person name="Labutti K."/>
            <person name="Haridas S."/>
            <person name="Pangalinan J."/>
            <person name="Salamov A.A."/>
            <person name="Simmons B.A."/>
            <person name="Magnuson J.K."/>
            <person name="Chen J."/>
            <person name="Drula E."/>
            <person name="Henrissat B."/>
            <person name="Wiebenga A."/>
            <person name="Lubbers R.J."/>
            <person name="Gomes A.C."/>
            <person name="Macurrencykelacurrency M.R."/>
            <person name="Stajich J."/>
            <person name="Grigoriev I.V."/>
            <person name="Mortensen U.H."/>
            <person name="De Vries R.P."/>
            <person name="Baker S.E."/>
            <person name="Andersen M.R."/>
        </authorList>
    </citation>
    <scope>NUCLEOTIDE SEQUENCE [LARGE SCALE GENOMIC DNA]</scope>
    <source>
        <strain evidence="2 3">CBS 449.75</strain>
    </source>
</reference>
<dbReference type="RefSeq" id="XP_070888461.1">
    <property type="nucleotide sequence ID" value="XM_071027521.1"/>
</dbReference>
<evidence type="ECO:0000256" key="1">
    <source>
        <dbReference type="SAM" id="MobiDB-lite"/>
    </source>
</evidence>
<feature type="compositionally biased region" description="Acidic residues" evidence="1">
    <location>
        <begin position="128"/>
        <end position="137"/>
    </location>
</feature>
<keyword evidence="3" id="KW-1185">Reference proteome</keyword>
<sequence length="137" mass="15075">MYGCASLLSHCLPSAFFHGTYSHCNYMMPKLGNINNTPEPAHIVDSGPPRHMAADSPNPLRGRLSRRSRVQQPQTHESMPRQPSLVRDLHALRLLALPLRWTPSPDQAPLRVSANPPSQPGARRDGALPDDDDDSAV</sequence>
<name>A0ABR4LY53_9EURO</name>
<dbReference type="GeneID" id="98142593"/>
<feature type="region of interest" description="Disordered" evidence="1">
    <location>
        <begin position="35"/>
        <end position="86"/>
    </location>
</feature>
<evidence type="ECO:0000313" key="3">
    <source>
        <dbReference type="Proteomes" id="UP001610432"/>
    </source>
</evidence>
<organism evidence="2 3">
    <name type="scientific">Aspergillus lucknowensis</name>
    <dbReference type="NCBI Taxonomy" id="176173"/>
    <lineage>
        <taxon>Eukaryota</taxon>
        <taxon>Fungi</taxon>
        <taxon>Dikarya</taxon>
        <taxon>Ascomycota</taxon>
        <taxon>Pezizomycotina</taxon>
        <taxon>Eurotiomycetes</taxon>
        <taxon>Eurotiomycetidae</taxon>
        <taxon>Eurotiales</taxon>
        <taxon>Aspergillaceae</taxon>
        <taxon>Aspergillus</taxon>
        <taxon>Aspergillus subgen. Nidulantes</taxon>
    </lineage>
</organism>